<dbReference type="PROSITE" id="PS50067">
    <property type="entry name" value="KINESIN_MOTOR_2"/>
    <property type="match status" value="1"/>
</dbReference>
<protein>
    <recommendedName>
        <fullName evidence="6">Kinesin motor domain-containing protein</fullName>
    </recommendedName>
</protein>
<dbReference type="InterPro" id="IPR027640">
    <property type="entry name" value="Kinesin-like_fam"/>
</dbReference>
<evidence type="ECO:0000313" key="8">
    <source>
        <dbReference type="Proteomes" id="UP001066276"/>
    </source>
</evidence>
<dbReference type="Pfam" id="PF00225">
    <property type="entry name" value="Kinesin"/>
    <property type="match status" value="1"/>
</dbReference>
<proteinExistence type="inferred from homology"/>
<evidence type="ECO:0000256" key="1">
    <source>
        <dbReference type="ARBA" id="ARBA00004245"/>
    </source>
</evidence>
<evidence type="ECO:0000256" key="2">
    <source>
        <dbReference type="ARBA" id="ARBA00022741"/>
    </source>
</evidence>
<dbReference type="SUPFAM" id="SSF52540">
    <property type="entry name" value="P-loop containing nucleoside triphosphate hydrolases"/>
    <property type="match status" value="1"/>
</dbReference>
<dbReference type="GO" id="GO:0008017">
    <property type="term" value="F:microtubule binding"/>
    <property type="evidence" value="ECO:0007669"/>
    <property type="project" value="InterPro"/>
</dbReference>
<dbReference type="PANTHER" id="PTHR24115">
    <property type="entry name" value="KINESIN-RELATED"/>
    <property type="match status" value="1"/>
</dbReference>
<dbReference type="GO" id="GO:0047496">
    <property type="term" value="P:vesicle transport along microtubule"/>
    <property type="evidence" value="ECO:0007669"/>
    <property type="project" value="TreeGrafter"/>
</dbReference>
<dbReference type="InterPro" id="IPR036961">
    <property type="entry name" value="Kinesin_motor_dom_sf"/>
</dbReference>
<keyword evidence="8" id="KW-1185">Reference proteome</keyword>
<keyword evidence="4" id="KW-0963">Cytoplasm</keyword>
<gene>
    <name evidence="7" type="ORF">NDU88_007096</name>
</gene>
<dbReference type="GO" id="GO:0005874">
    <property type="term" value="C:microtubule"/>
    <property type="evidence" value="ECO:0007669"/>
    <property type="project" value="TreeGrafter"/>
</dbReference>
<dbReference type="AlphaFoldDB" id="A0AAV7RPW7"/>
<dbReference type="PANTHER" id="PTHR24115:SF344">
    <property type="entry name" value="KINESIN-LIKE PROTEIN KIF28P"/>
    <property type="match status" value="1"/>
</dbReference>
<evidence type="ECO:0000313" key="7">
    <source>
        <dbReference type="EMBL" id="KAJ1154344.1"/>
    </source>
</evidence>
<dbReference type="InterPro" id="IPR027417">
    <property type="entry name" value="P-loop_NTPase"/>
</dbReference>
<dbReference type="GO" id="GO:0016887">
    <property type="term" value="F:ATP hydrolysis activity"/>
    <property type="evidence" value="ECO:0007669"/>
    <property type="project" value="TreeGrafter"/>
</dbReference>
<evidence type="ECO:0000256" key="4">
    <source>
        <dbReference type="ARBA" id="ARBA00023212"/>
    </source>
</evidence>
<dbReference type="EMBL" id="JANPWB010000009">
    <property type="protein sequence ID" value="KAJ1154344.1"/>
    <property type="molecule type" value="Genomic_DNA"/>
</dbReference>
<dbReference type="Gene3D" id="3.40.850.10">
    <property type="entry name" value="Kinesin motor domain"/>
    <property type="match status" value="1"/>
</dbReference>
<reference evidence="7" key="1">
    <citation type="journal article" date="2022" name="bioRxiv">
        <title>Sequencing and chromosome-scale assembly of the giantPleurodeles waltlgenome.</title>
        <authorList>
            <person name="Brown T."/>
            <person name="Elewa A."/>
            <person name="Iarovenko S."/>
            <person name="Subramanian E."/>
            <person name="Araus A.J."/>
            <person name="Petzold A."/>
            <person name="Susuki M."/>
            <person name="Suzuki K.-i.T."/>
            <person name="Hayashi T."/>
            <person name="Toyoda A."/>
            <person name="Oliveira C."/>
            <person name="Osipova E."/>
            <person name="Leigh N.D."/>
            <person name="Simon A."/>
            <person name="Yun M.H."/>
        </authorList>
    </citation>
    <scope>NUCLEOTIDE SEQUENCE</scope>
    <source>
        <strain evidence="7">20211129_DDA</strain>
        <tissue evidence="7">Liver</tissue>
    </source>
</reference>
<comment type="similarity">
    <text evidence="5">Belongs to the TRAFAC class myosin-kinesin ATPase superfamily. Kinesin family.</text>
</comment>
<dbReference type="PRINTS" id="PR00380">
    <property type="entry name" value="KINESINHEAVY"/>
</dbReference>
<dbReference type="GO" id="GO:0003777">
    <property type="term" value="F:microtubule motor activity"/>
    <property type="evidence" value="ECO:0007669"/>
    <property type="project" value="InterPro"/>
</dbReference>
<evidence type="ECO:0000256" key="3">
    <source>
        <dbReference type="ARBA" id="ARBA00022840"/>
    </source>
</evidence>
<feature type="domain" description="Kinesin motor" evidence="6">
    <location>
        <begin position="1"/>
        <end position="164"/>
    </location>
</feature>
<accession>A0AAV7RPW7</accession>
<name>A0AAV7RPW7_PLEWA</name>
<keyword evidence="3" id="KW-0067">ATP-binding</keyword>
<comment type="subcellular location">
    <subcellularLocation>
        <location evidence="1">Cytoplasm</location>
        <location evidence="1">Cytoskeleton</location>
    </subcellularLocation>
</comment>
<dbReference type="GO" id="GO:0005871">
    <property type="term" value="C:kinesin complex"/>
    <property type="evidence" value="ECO:0007669"/>
    <property type="project" value="TreeGrafter"/>
</dbReference>
<dbReference type="Proteomes" id="UP001066276">
    <property type="component" value="Chromosome 5"/>
</dbReference>
<sequence>MTSLGLTGCWRPGAAGKTTRWRYGGTSRDLILGPKRTVTDLLSKTKKAGGLKVREDQQQGFYVDGLKLVPCESYSQIERLMEQGAKIRTTASTSMNASSSRSHMVITIQFKQLFLEEDITKQSIINLVDLAGSERQKSSGSEGDRLREGTCVNLSLTTLGNVIRWEQHSCVLEGVRLKNTLKSLVQDGLLRGYAGFCFRLSTKSTLIDELLVAKIMAPKRLDPASSIRNL</sequence>
<comment type="caution">
    <text evidence="5">Lacks conserved residue(s) required for the propagation of feature annotation.</text>
</comment>
<dbReference type="InterPro" id="IPR001752">
    <property type="entry name" value="Kinesin_motor_dom"/>
</dbReference>
<organism evidence="7 8">
    <name type="scientific">Pleurodeles waltl</name>
    <name type="common">Iberian ribbed newt</name>
    <dbReference type="NCBI Taxonomy" id="8319"/>
    <lineage>
        <taxon>Eukaryota</taxon>
        <taxon>Metazoa</taxon>
        <taxon>Chordata</taxon>
        <taxon>Craniata</taxon>
        <taxon>Vertebrata</taxon>
        <taxon>Euteleostomi</taxon>
        <taxon>Amphibia</taxon>
        <taxon>Batrachia</taxon>
        <taxon>Caudata</taxon>
        <taxon>Salamandroidea</taxon>
        <taxon>Salamandridae</taxon>
        <taxon>Pleurodelinae</taxon>
        <taxon>Pleurodeles</taxon>
    </lineage>
</organism>
<dbReference type="GO" id="GO:0005524">
    <property type="term" value="F:ATP binding"/>
    <property type="evidence" value="ECO:0007669"/>
    <property type="project" value="UniProtKB-KW"/>
</dbReference>
<evidence type="ECO:0000259" key="6">
    <source>
        <dbReference type="PROSITE" id="PS50067"/>
    </source>
</evidence>
<comment type="caution">
    <text evidence="7">The sequence shown here is derived from an EMBL/GenBank/DDBJ whole genome shotgun (WGS) entry which is preliminary data.</text>
</comment>
<keyword evidence="4" id="KW-0206">Cytoskeleton</keyword>
<dbReference type="SMART" id="SM00129">
    <property type="entry name" value="KISc"/>
    <property type="match status" value="1"/>
</dbReference>
<keyword evidence="2" id="KW-0547">Nucleotide-binding</keyword>
<evidence type="ECO:0000256" key="5">
    <source>
        <dbReference type="PROSITE-ProRule" id="PRU00283"/>
    </source>
</evidence>